<keyword evidence="2" id="KW-1185">Reference proteome</keyword>
<dbReference type="KEGG" id="bav:BAV1302"/>
<dbReference type="AlphaFoldDB" id="Q2L2Y1"/>
<accession>Q2L2Y1</accession>
<dbReference type="GO" id="GO:0003677">
    <property type="term" value="F:DNA binding"/>
    <property type="evidence" value="ECO:0007669"/>
    <property type="project" value="InterPro"/>
</dbReference>
<dbReference type="eggNOG" id="ENOG5033IWA">
    <property type="taxonomic scope" value="Bacteria"/>
</dbReference>
<protein>
    <submittedName>
        <fullName evidence="1">Phage regulatory protein</fullName>
    </submittedName>
</protein>
<dbReference type="STRING" id="360910.BAV1302"/>
<gene>
    <name evidence="1" type="ordered locus">BAV1302</name>
</gene>
<evidence type="ECO:0000313" key="1">
    <source>
        <dbReference type="EMBL" id="CAJ48908.1"/>
    </source>
</evidence>
<dbReference type="RefSeq" id="WP_012416981.1">
    <property type="nucleotide sequence ID" value="NC_010645.1"/>
</dbReference>
<name>Q2L2Y1_BORA1</name>
<dbReference type="OrthoDB" id="8661277at2"/>
<sequence length="102" mass="11302">MSTQAVSPDKVESTRKIAARLQAEVLQRLALVTQERAADCMGVDASTLSRFKNDLERFCQLLASVGLQVSPLDAVVVSRDDIQALERMAYKYLQTRIENCGV</sequence>
<organism evidence="1 2">
    <name type="scientific">Bordetella avium (strain 197N)</name>
    <dbReference type="NCBI Taxonomy" id="360910"/>
    <lineage>
        <taxon>Bacteria</taxon>
        <taxon>Pseudomonadati</taxon>
        <taxon>Pseudomonadota</taxon>
        <taxon>Betaproteobacteria</taxon>
        <taxon>Burkholderiales</taxon>
        <taxon>Alcaligenaceae</taxon>
        <taxon>Bordetella</taxon>
    </lineage>
</organism>
<dbReference type="Gene3D" id="1.10.260.40">
    <property type="entry name" value="lambda repressor-like DNA-binding domains"/>
    <property type="match status" value="1"/>
</dbReference>
<dbReference type="InterPro" id="IPR007933">
    <property type="entry name" value="Transcrpt_activ_CII"/>
</dbReference>
<evidence type="ECO:0000313" key="2">
    <source>
        <dbReference type="Proteomes" id="UP000001977"/>
    </source>
</evidence>
<dbReference type="InterPro" id="IPR010982">
    <property type="entry name" value="Lambda_DNA-bd_dom_sf"/>
</dbReference>
<reference evidence="1 2" key="1">
    <citation type="journal article" date="2006" name="J. Bacteriol.">
        <title>Comparison of the genome sequence of the poultry pathogen Bordetella avium with those of B. bronchiseptica, B. pertussis, and B. parapertussis reveals extensive diversity in surface structures associated with host interaction.</title>
        <authorList>
            <person name="Sebaihia M."/>
            <person name="Preston A."/>
            <person name="Maskell D.J."/>
            <person name="Kuzmiak H."/>
            <person name="Connell T.D."/>
            <person name="King N.D."/>
            <person name="Orndorff P.E."/>
            <person name="Miyamoto D.M."/>
            <person name="Thomson N.R."/>
            <person name="Harris D."/>
            <person name="Goble A."/>
            <person name="Lord A."/>
            <person name="Murphy L."/>
            <person name="Quail M.A."/>
            <person name="Rutter S."/>
            <person name="Squares R."/>
            <person name="Squares S."/>
            <person name="Woodward J."/>
            <person name="Parkhill J."/>
            <person name="Temple L.M."/>
        </authorList>
    </citation>
    <scope>NUCLEOTIDE SEQUENCE [LARGE SCALE GENOMIC DNA]</scope>
    <source>
        <strain evidence="1 2">197N</strain>
    </source>
</reference>
<dbReference type="EMBL" id="AM167904">
    <property type="protein sequence ID" value="CAJ48908.1"/>
    <property type="molecule type" value="Genomic_DNA"/>
</dbReference>
<proteinExistence type="predicted"/>
<dbReference type="SUPFAM" id="SSF47413">
    <property type="entry name" value="lambda repressor-like DNA-binding domains"/>
    <property type="match status" value="1"/>
</dbReference>
<dbReference type="HOGENOM" id="CLU_152589_1_0_4"/>
<dbReference type="Proteomes" id="UP000001977">
    <property type="component" value="Chromosome"/>
</dbReference>
<dbReference type="GO" id="GO:0006355">
    <property type="term" value="P:regulation of DNA-templated transcription"/>
    <property type="evidence" value="ECO:0007669"/>
    <property type="project" value="InterPro"/>
</dbReference>
<dbReference type="Pfam" id="PF05269">
    <property type="entry name" value="Phage_CII"/>
    <property type="match status" value="1"/>
</dbReference>